<name>A0A2J5I1A8_9EURO</name>
<dbReference type="AlphaFoldDB" id="A0A2J5I1A8"/>
<gene>
    <name evidence="2" type="ORF">BDW42DRAFT_164705</name>
</gene>
<evidence type="ECO:0000313" key="2">
    <source>
        <dbReference type="EMBL" id="PLN83576.1"/>
    </source>
</evidence>
<keyword evidence="3" id="KW-1185">Reference proteome</keyword>
<feature type="compositionally biased region" description="Polar residues" evidence="1">
    <location>
        <begin position="29"/>
        <end position="38"/>
    </location>
</feature>
<feature type="region of interest" description="Disordered" evidence="1">
    <location>
        <begin position="1"/>
        <end position="76"/>
    </location>
</feature>
<sequence>MALSSDSQDNVARYATDPNMLKKKKSKKYQATNRTASNIPRPEKTPRRKARQSVTTGPAKPPYCRTRLNTSKKKKG</sequence>
<accession>A0A2J5I1A8</accession>
<organism evidence="2 3">
    <name type="scientific">Aspergillus taichungensis</name>
    <dbReference type="NCBI Taxonomy" id="482145"/>
    <lineage>
        <taxon>Eukaryota</taxon>
        <taxon>Fungi</taxon>
        <taxon>Dikarya</taxon>
        <taxon>Ascomycota</taxon>
        <taxon>Pezizomycotina</taxon>
        <taxon>Eurotiomycetes</taxon>
        <taxon>Eurotiomycetidae</taxon>
        <taxon>Eurotiales</taxon>
        <taxon>Aspergillaceae</taxon>
        <taxon>Aspergillus</taxon>
        <taxon>Aspergillus subgen. Circumdati</taxon>
    </lineage>
</organism>
<reference evidence="3" key="1">
    <citation type="submission" date="2017-12" db="EMBL/GenBank/DDBJ databases">
        <authorList>
            <consortium name="DOE Joint Genome Institute"/>
            <person name="Mondo S.J."/>
            <person name="Kjaerbolling I."/>
            <person name="Vesth T.C."/>
            <person name="Frisvad J.C."/>
            <person name="Nybo J.L."/>
            <person name="Theobald S."/>
            <person name="Kuo A."/>
            <person name="Bowyer P."/>
            <person name="Matsuda Y."/>
            <person name="Lyhne E.K."/>
            <person name="Kogle M.E."/>
            <person name="Clum A."/>
            <person name="Lipzen A."/>
            <person name="Salamov A."/>
            <person name="Ngan C.Y."/>
            <person name="Daum C."/>
            <person name="Chiniquy J."/>
            <person name="Barry K."/>
            <person name="LaButti K."/>
            <person name="Haridas S."/>
            <person name="Simmons B.A."/>
            <person name="Magnuson J.K."/>
            <person name="Mortensen U.H."/>
            <person name="Larsen T.O."/>
            <person name="Grigoriev I.V."/>
            <person name="Baker S.E."/>
            <person name="Andersen M.R."/>
            <person name="Nordberg H.P."/>
            <person name="Cantor M.N."/>
            <person name="Hua S.X."/>
        </authorList>
    </citation>
    <scope>NUCLEOTIDE SEQUENCE [LARGE SCALE GENOMIC DNA]</scope>
    <source>
        <strain evidence="3">IBT 19404</strain>
    </source>
</reference>
<protein>
    <submittedName>
        <fullName evidence="2">Uncharacterized protein</fullName>
    </submittedName>
</protein>
<evidence type="ECO:0000256" key="1">
    <source>
        <dbReference type="SAM" id="MobiDB-lite"/>
    </source>
</evidence>
<feature type="compositionally biased region" description="Polar residues" evidence="1">
    <location>
        <begin position="1"/>
        <end position="10"/>
    </location>
</feature>
<dbReference type="Proteomes" id="UP000235023">
    <property type="component" value="Unassembled WGS sequence"/>
</dbReference>
<evidence type="ECO:0000313" key="3">
    <source>
        <dbReference type="Proteomes" id="UP000235023"/>
    </source>
</evidence>
<proteinExistence type="predicted"/>
<dbReference type="EMBL" id="KZ559518">
    <property type="protein sequence ID" value="PLN83576.1"/>
    <property type="molecule type" value="Genomic_DNA"/>
</dbReference>